<organism evidence="9 10">
    <name type="scientific">Pseudacidovorax intermedius</name>
    <dbReference type="NCBI Taxonomy" id="433924"/>
    <lineage>
        <taxon>Bacteria</taxon>
        <taxon>Pseudomonadati</taxon>
        <taxon>Pseudomonadota</taxon>
        <taxon>Betaproteobacteria</taxon>
        <taxon>Burkholderiales</taxon>
        <taxon>Comamonadaceae</taxon>
        <taxon>Pseudacidovorax</taxon>
    </lineage>
</organism>
<evidence type="ECO:0000256" key="4">
    <source>
        <dbReference type="ARBA" id="ARBA00022692"/>
    </source>
</evidence>
<dbReference type="EMBL" id="QQAV01000018">
    <property type="protein sequence ID" value="RDI17017.1"/>
    <property type="molecule type" value="Genomic_DNA"/>
</dbReference>
<keyword evidence="10" id="KW-1185">Reference proteome</keyword>
<feature type="transmembrane region" description="Helical" evidence="7">
    <location>
        <begin position="262"/>
        <end position="283"/>
    </location>
</feature>
<dbReference type="OrthoDB" id="9783218at2"/>
<feature type="transmembrane region" description="Helical" evidence="7">
    <location>
        <begin position="145"/>
        <end position="171"/>
    </location>
</feature>
<accession>A0A370F2P2</accession>
<keyword evidence="3" id="KW-1003">Cell membrane</keyword>
<dbReference type="Proteomes" id="UP000255265">
    <property type="component" value="Unassembled WGS sequence"/>
</dbReference>
<comment type="subcellular location">
    <subcellularLocation>
        <location evidence="1 7">Cell membrane</location>
        <topology evidence="1 7">Multi-pass membrane protein</topology>
    </subcellularLocation>
</comment>
<evidence type="ECO:0000256" key="6">
    <source>
        <dbReference type="ARBA" id="ARBA00023136"/>
    </source>
</evidence>
<dbReference type="PROSITE" id="PS50928">
    <property type="entry name" value="ABC_TM1"/>
    <property type="match status" value="1"/>
</dbReference>
<comment type="similarity">
    <text evidence="7">Belongs to the binding-protein-dependent transport system permease family.</text>
</comment>
<keyword evidence="2 7" id="KW-0813">Transport</keyword>
<evidence type="ECO:0000313" key="9">
    <source>
        <dbReference type="EMBL" id="RDI17017.1"/>
    </source>
</evidence>
<sequence>MTSSPSPSLPLANEPAVGTAFQRAGFWRRLLRRPGSRLALAWLVLLLATAILAPWVGRADPLSGGGDALLPPFSAGHWLGTDDLGRDIWARVVHGSRISLIVGVASALLAVAAGVVVGALAGYFGGLLDAVLMRTAEFFQTLPRFVVALIVIALYGTSVAKMVMVIAALSWPQLARVVRASVASLRQSQFVEAARVAGMDHGGIILREILPNVAAPIIVLGSLDIAMAILIEASLSFFGLGDPNLVSWGTMLNEAQQYLRDAWWMSVFPGMAIALTVLGFNLMGDALNDALHPRGESFR</sequence>
<evidence type="ECO:0000313" key="10">
    <source>
        <dbReference type="Proteomes" id="UP000255265"/>
    </source>
</evidence>
<dbReference type="InterPro" id="IPR000515">
    <property type="entry name" value="MetI-like"/>
</dbReference>
<dbReference type="PANTHER" id="PTHR43386">
    <property type="entry name" value="OLIGOPEPTIDE TRANSPORT SYSTEM PERMEASE PROTEIN APPC"/>
    <property type="match status" value="1"/>
</dbReference>
<evidence type="ECO:0000256" key="3">
    <source>
        <dbReference type="ARBA" id="ARBA00022475"/>
    </source>
</evidence>
<dbReference type="Pfam" id="PF00528">
    <property type="entry name" value="BPD_transp_1"/>
    <property type="match status" value="1"/>
</dbReference>
<dbReference type="InterPro" id="IPR035906">
    <property type="entry name" value="MetI-like_sf"/>
</dbReference>
<dbReference type="PANTHER" id="PTHR43386:SF1">
    <property type="entry name" value="D,D-DIPEPTIDE TRANSPORT SYSTEM PERMEASE PROTEIN DDPC-RELATED"/>
    <property type="match status" value="1"/>
</dbReference>
<dbReference type="SUPFAM" id="SSF161098">
    <property type="entry name" value="MetI-like"/>
    <property type="match status" value="1"/>
</dbReference>
<evidence type="ECO:0000256" key="2">
    <source>
        <dbReference type="ARBA" id="ARBA00022448"/>
    </source>
</evidence>
<dbReference type="STRING" id="433924.NS331_01900"/>
<keyword evidence="4 7" id="KW-0812">Transmembrane</keyword>
<proteinExistence type="inferred from homology"/>
<protein>
    <submittedName>
        <fullName evidence="9">Peptide/nickel transport system permease protein</fullName>
    </submittedName>
</protein>
<evidence type="ECO:0000256" key="1">
    <source>
        <dbReference type="ARBA" id="ARBA00004651"/>
    </source>
</evidence>
<feature type="transmembrane region" description="Helical" evidence="7">
    <location>
        <begin position="217"/>
        <end position="241"/>
    </location>
</feature>
<name>A0A370F2P2_9BURK</name>
<feature type="transmembrane region" description="Helical" evidence="7">
    <location>
        <begin position="38"/>
        <end position="57"/>
    </location>
</feature>
<dbReference type="CDD" id="cd06261">
    <property type="entry name" value="TM_PBP2"/>
    <property type="match status" value="1"/>
</dbReference>
<keyword evidence="5 7" id="KW-1133">Transmembrane helix</keyword>
<dbReference type="Gene3D" id="1.10.3720.10">
    <property type="entry name" value="MetI-like"/>
    <property type="match status" value="1"/>
</dbReference>
<evidence type="ECO:0000256" key="7">
    <source>
        <dbReference type="RuleBase" id="RU363032"/>
    </source>
</evidence>
<comment type="caution">
    <text evidence="9">The sequence shown here is derived from an EMBL/GenBank/DDBJ whole genome shotgun (WGS) entry which is preliminary data.</text>
</comment>
<evidence type="ECO:0000256" key="5">
    <source>
        <dbReference type="ARBA" id="ARBA00022989"/>
    </source>
</evidence>
<feature type="domain" description="ABC transmembrane type-1" evidence="8">
    <location>
        <begin position="96"/>
        <end position="284"/>
    </location>
</feature>
<gene>
    <name evidence="9" type="ORF">DFR41_11845</name>
</gene>
<feature type="transmembrane region" description="Helical" evidence="7">
    <location>
        <begin position="98"/>
        <end position="124"/>
    </location>
</feature>
<dbReference type="AlphaFoldDB" id="A0A370F2P2"/>
<evidence type="ECO:0000259" key="8">
    <source>
        <dbReference type="PROSITE" id="PS50928"/>
    </source>
</evidence>
<dbReference type="InterPro" id="IPR025966">
    <property type="entry name" value="OppC_N"/>
</dbReference>
<dbReference type="InterPro" id="IPR050366">
    <property type="entry name" value="BP-dependent_transpt_permease"/>
</dbReference>
<keyword evidence="6 7" id="KW-0472">Membrane</keyword>
<dbReference type="Pfam" id="PF12911">
    <property type="entry name" value="OppC_N"/>
    <property type="match status" value="1"/>
</dbReference>
<reference evidence="9 10" key="1">
    <citation type="submission" date="2018-07" db="EMBL/GenBank/DDBJ databases">
        <title>Genomic Encyclopedia of Type Strains, Phase IV (KMG-IV): sequencing the most valuable type-strain genomes for metagenomic binning, comparative biology and taxonomic classification.</title>
        <authorList>
            <person name="Goeker M."/>
        </authorList>
    </citation>
    <scope>NUCLEOTIDE SEQUENCE [LARGE SCALE GENOMIC DNA]</scope>
    <source>
        <strain evidence="9 10">DSM 21352</strain>
    </source>
</reference>
<dbReference type="RefSeq" id="WP_081682317.1">
    <property type="nucleotide sequence ID" value="NZ_QQAV01000018.1"/>
</dbReference>
<dbReference type="GO" id="GO:0055085">
    <property type="term" value="P:transmembrane transport"/>
    <property type="evidence" value="ECO:0007669"/>
    <property type="project" value="InterPro"/>
</dbReference>
<dbReference type="GO" id="GO:0005886">
    <property type="term" value="C:plasma membrane"/>
    <property type="evidence" value="ECO:0007669"/>
    <property type="project" value="UniProtKB-SubCell"/>
</dbReference>